<dbReference type="PANTHER" id="PTHR46644:SF2">
    <property type="entry name" value="DNA REPAIR PROTEIN XRCC2"/>
    <property type="match status" value="1"/>
</dbReference>
<reference evidence="2" key="1">
    <citation type="journal article" date="2012" name="MBio">
        <title>Comparative genome analysis of Trichophyton rubrum and related dermatophytes reveals candidate genes involved in infection.</title>
        <authorList>
            <person name="Martinez D.A."/>
            <person name="Oliver B.G."/>
            <person name="Graeser Y."/>
            <person name="Goldberg J.M."/>
            <person name="Li W."/>
            <person name="Martinez-Rossi N.M."/>
            <person name="Monod M."/>
            <person name="Shelest E."/>
            <person name="Barton R.C."/>
            <person name="Birch E."/>
            <person name="Brakhage A.A."/>
            <person name="Chen Z."/>
            <person name="Gurr S.J."/>
            <person name="Heiman D."/>
            <person name="Heitman J."/>
            <person name="Kosti I."/>
            <person name="Rossi A."/>
            <person name="Saif S."/>
            <person name="Samalova M."/>
            <person name="Saunders C.W."/>
            <person name="Shea T."/>
            <person name="Summerbell R.C."/>
            <person name="Xu J."/>
            <person name="Young S."/>
            <person name="Zeng Q."/>
            <person name="Birren B.W."/>
            <person name="Cuomo C.A."/>
            <person name="White T.C."/>
        </authorList>
    </citation>
    <scope>NUCLEOTIDE SEQUENCE [LARGE SCALE GENOMIC DNA]</scope>
    <source>
        <strain evidence="2">ATCC MYA-4605 / CBS 113480</strain>
    </source>
</reference>
<name>C5FMW5_ARTOC</name>
<dbReference type="AlphaFoldDB" id="C5FMW5"/>
<sequence>MATKALGKRLYEETRGDSLDNILYDVKRRCALDPRGHIQTSPVGVKVLDDMLRIFHRPPAPRPGVPDRHKVIEITGSRYGSGCGKTSLLYYITAVGILPTSFNGVHLGGQDGAVIFLDSDNRFNAARLRDIALNYVREKIHKHNQHTAGLSSHKRQRGDDTGLRQMVEGCLQHVHVFKPTSSESVLATLRSLESYLLDATKHRSAHKRLHSIMLDSTSSFYRQDKRQAFIDSLPTEVPKFLWAEPPPLRQIVHSARGIVRCLRQLQHRFACPVIYTVTGRLRGDLWKPQPGGFGVPIELLYARPKVMSFMHHLPHPWRSYSTVRLVVHRDRVRQFSRDSIREAMRQGRQRRYVVAQGRISAWIDPWGKEDWPSWISPSIQKLEGGGRFTYFVHRRGVTLKQ</sequence>
<dbReference type="VEuPathDB" id="FungiDB:MCYG_04020"/>
<gene>
    <name evidence="1" type="ORF">MCYG_04020</name>
</gene>
<protein>
    <recommendedName>
        <fullName evidence="3">Rad51 family DNA repair protein</fullName>
    </recommendedName>
</protein>
<dbReference type="SUPFAM" id="SSF52540">
    <property type="entry name" value="P-loop containing nucleoside triphosphate hydrolases"/>
    <property type="match status" value="1"/>
</dbReference>
<keyword evidence="2" id="KW-1185">Reference proteome</keyword>
<proteinExistence type="predicted"/>
<dbReference type="Gene3D" id="3.40.50.300">
    <property type="entry name" value="P-loop containing nucleotide triphosphate hydrolases"/>
    <property type="match status" value="1"/>
</dbReference>
<dbReference type="GO" id="GO:0005657">
    <property type="term" value="C:replication fork"/>
    <property type="evidence" value="ECO:0007669"/>
    <property type="project" value="InterPro"/>
</dbReference>
<evidence type="ECO:0000313" key="2">
    <source>
        <dbReference type="Proteomes" id="UP000002035"/>
    </source>
</evidence>
<dbReference type="InterPro" id="IPR027417">
    <property type="entry name" value="P-loop_NTPase"/>
</dbReference>
<dbReference type="GeneID" id="9226197"/>
<dbReference type="EMBL" id="DS995704">
    <property type="protein sequence ID" value="EEQ31201.1"/>
    <property type="molecule type" value="Genomic_DNA"/>
</dbReference>
<accession>C5FMW5</accession>
<dbReference type="PANTHER" id="PTHR46644">
    <property type="entry name" value="DNA REPAIR PROTEIN XRCC2"/>
    <property type="match status" value="1"/>
</dbReference>
<dbReference type="HOGENOM" id="CLU_046729_0_0_1"/>
<dbReference type="OMA" id="TAFFWQD"/>
<dbReference type="Proteomes" id="UP000002035">
    <property type="component" value="Unassembled WGS sequence"/>
</dbReference>
<dbReference type="RefSeq" id="XP_002846283.1">
    <property type="nucleotide sequence ID" value="XM_002846237.1"/>
</dbReference>
<dbReference type="InterPro" id="IPR030547">
    <property type="entry name" value="XRCC2"/>
</dbReference>
<dbReference type="STRING" id="554155.C5FMW5"/>
<dbReference type="CDD" id="cd19490">
    <property type="entry name" value="XRCC2"/>
    <property type="match status" value="1"/>
</dbReference>
<dbReference type="GO" id="GO:0033063">
    <property type="term" value="C:Rad51B-Rad51C-Rad51D-XRCC2 complex"/>
    <property type="evidence" value="ECO:0007669"/>
    <property type="project" value="InterPro"/>
</dbReference>
<organism evidence="1 2">
    <name type="scientific">Arthroderma otae (strain ATCC MYA-4605 / CBS 113480)</name>
    <name type="common">Microsporum canis</name>
    <dbReference type="NCBI Taxonomy" id="554155"/>
    <lineage>
        <taxon>Eukaryota</taxon>
        <taxon>Fungi</taxon>
        <taxon>Dikarya</taxon>
        <taxon>Ascomycota</taxon>
        <taxon>Pezizomycotina</taxon>
        <taxon>Eurotiomycetes</taxon>
        <taxon>Eurotiomycetidae</taxon>
        <taxon>Onygenales</taxon>
        <taxon>Arthrodermataceae</taxon>
        <taxon>Microsporum</taxon>
    </lineage>
</organism>
<dbReference type="OrthoDB" id="420422at2759"/>
<evidence type="ECO:0000313" key="1">
    <source>
        <dbReference type="EMBL" id="EEQ31201.1"/>
    </source>
</evidence>
<dbReference type="GO" id="GO:0000724">
    <property type="term" value="P:double-strand break repair via homologous recombination"/>
    <property type="evidence" value="ECO:0007669"/>
    <property type="project" value="InterPro"/>
</dbReference>
<dbReference type="GO" id="GO:0005815">
    <property type="term" value="C:microtubule organizing center"/>
    <property type="evidence" value="ECO:0007669"/>
    <property type="project" value="TreeGrafter"/>
</dbReference>
<dbReference type="GO" id="GO:0042148">
    <property type="term" value="P:DNA strand invasion"/>
    <property type="evidence" value="ECO:0007669"/>
    <property type="project" value="TreeGrafter"/>
</dbReference>
<dbReference type="eggNOG" id="KOG2859">
    <property type="taxonomic scope" value="Eukaryota"/>
</dbReference>
<evidence type="ECO:0008006" key="3">
    <source>
        <dbReference type="Google" id="ProtNLM"/>
    </source>
</evidence>
<dbReference type="GO" id="GO:0000400">
    <property type="term" value="F:four-way junction DNA binding"/>
    <property type="evidence" value="ECO:0007669"/>
    <property type="project" value="TreeGrafter"/>
</dbReference>